<dbReference type="InterPro" id="IPR036291">
    <property type="entry name" value="NAD(P)-bd_dom_sf"/>
</dbReference>
<feature type="binding site" evidence="9">
    <location>
        <position position="147"/>
    </location>
    <ligand>
        <name>Mn(2+)</name>
        <dbReference type="ChEBI" id="CHEBI:29035"/>
    </ligand>
</feature>
<comment type="function">
    <text evidence="9">Catalyzes the NADPH-dependent rearrangement and reduction of 1-deoxy-D-xylulose-5-phosphate (DXP) to 2-C-methyl-D-erythritol 4-phosphate (MEP).</text>
</comment>
<evidence type="ECO:0000256" key="8">
    <source>
        <dbReference type="ARBA" id="ARBA00048543"/>
    </source>
</evidence>
<dbReference type="InterPro" id="IPR036169">
    <property type="entry name" value="DXPR_C_sf"/>
</dbReference>
<evidence type="ECO:0000256" key="7">
    <source>
        <dbReference type="ARBA" id="ARBA00023229"/>
    </source>
</evidence>
<feature type="binding site" evidence="9">
    <location>
        <position position="173"/>
    </location>
    <ligand>
        <name>1-deoxy-D-xylulose 5-phosphate</name>
        <dbReference type="ChEBI" id="CHEBI:57792"/>
    </ligand>
</feature>
<dbReference type="EMBL" id="FOTY01000004">
    <property type="protein sequence ID" value="SFL75997.1"/>
    <property type="molecule type" value="Genomic_DNA"/>
</dbReference>
<evidence type="ECO:0000256" key="6">
    <source>
        <dbReference type="ARBA" id="ARBA00023211"/>
    </source>
</evidence>
<name>A0A1I4KBZ5_9BACI</name>
<dbReference type="HAMAP" id="MF_00183">
    <property type="entry name" value="DXP_reductoisom"/>
    <property type="match status" value="1"/>
</dbReference>
<feature type="binding site" evidence="9">
    <location>
        <position position="209"/>
    </location>
    <ligand>
        <name>1-deoxy-D-xylulose 5-phosphate</name>
        <dbReference type="ChEBI" id="CHEBI:57792"/>
    </ligand>
</feature>
<comment type="catalytic activity">
    <reaction evidence="8">
        <text>2-C-methyl-D-erythritol 4-phosphate + NADP(+) = 1-deoxy-D-xylulose 5-phosphate + NADPH + H(+)</text>
        <dbReference type="Rhea" id="RHEA:13717"/>
        <dbReference type="ChEBI" id="CHEBI:15378"/>
        <dbReference type="ChEBI" id="CHEBI:57783"/>
        <dbReference type="ChEBI" id="CHEBI:57792"/>
        <dbReference type="ChEBI" id="CHEBI:58262"/>
        <dbReference type="ChEBI" id="CHEBI:58349"/>
        <dbReference type="EC" id="1.1.1.267"/>
    </reaction>
    <physiologicalReaction direction="right-to-left" evidence="8">
        <dbReference type="Rhea" id="RHEA:13719"/>
    </physiologicalReaction>
</comment>
<keyword evidence="5 9" id="KW-0560">Oxidoreductase</keyword>
<evidence type="ECO:0000259" key="12">
    <source>
        <dbReference type="Pfam" id="PF13288"/>
    </source>
</evidence>
<evidence type="ECO:0000259" key="11">
    <source>
        <dbReference type="Pfam" id="PF08436"/>
    </source>
</evidence>
<protein>
    <recommendedName>
        <fullName evidence="9">1-deoxy-D-xylulose 5-phosphate reductoisomerase</fullName>
        <shortName evidence="9">DXP reductoisomerase</shortName>
        <ecNumber evidence="9">1.1.1.267</ecNumber>
    </recommendedName>
    <alternativeName>
        <fullName evidence="9">1-deoxyxylulose-5-phosphate reductoisomerase</fullName>
    </alternativeName>
    <alternativeName>
        <fullName evidence="9">2-C-methyl-D-erythritol 4-phosphate synthase</fullName>
    </alternativeName>
</protein>
<feature type="binding site" evidence="9">
    <location>
        <position position="37"/>
    </location>
    <ligand>
        <name>NADPH</name>
        <dbReference type="ChEBI" id="CHEBI:57783"/>
    </ligand>
</feature>
<feature type="binding site" evidence="9">
    <location>
        <position position="121"/>
    </location>
    <ligand>
        <name>NADPH</name>
        <dbReference type="ChEBI" id="CHEBI:57783"/>
    </ligand>
</feature>
<dbReference type="GO" id="GO:0051484">
    <property type="term" value="P:isopentenyl diphosphate biosynthetic process, methylerythritol 4-phosphate pathway involved in terpenoid biosynthetic process"/>
    <property type="evidence" value="ECO:0007669"/>
    <property type="project" value="UniProtKB-ARBA"/>
</dbReference>
<dbReference type="Pfam" id="PF13288">
    <property type="entry name" value="DXPR_C"/>
    <property type="match status" value="1"/>
</dbReference>
<dbReference type="Proteomes" id="UP000199668">
    <property type="component" value="Unassembled WGS sequence"/>
</dbReference>
<dbReference type="InterPro" id="IPR013644">
    <property type="entry name" value="DXP_reductoisomerase_C"/>
</dbReference>
<keyword evidence="4 9" id="KW-0521">NADP</keyword>
<dbReference type="PANTHER" id="PTHR30525:SF0">
    <property type="entry name" value="1-DEOXY-D-XYLULOSE 5-PHOSPHATE REDUCTOISOMERASE, CHLOROPLASTIC"/>
    <property type="match status" value="1"/>
</dbReference>
<dbReference type="InterPro" id="IPR013512">
    <property type="entry name" value="DXP_reductoisomerase_N"/>
</dbReference>
<dbReference type="OrthoDB" id="9806546at2"/>
<feature type="binding site" evidence="9">
    <location>
        <position position="10"/>
    </location>
    <ligand>
        <name>NADPH</name>
        <dbReference type="ChEBI" id="CHEBI:57783"/>
    </ligand>
</feature>
<feature type="binding site" evidence="9">
    <location>
        <position position="11"/>
    </location>
    <ligand>
        <name>NADPH</name>
        <dbReference type="ChEBI" id="CHEBI:57783"/>
    </ligand>
</feature>
<evidence type="ECO:0000256" key="3">
    <source>
        <dbReference type="ARBA" id="ARBA00022723"/>
    </source>
</evidence>
<feature type="binding site" evidence="9">
    <location>
        <position position="149"/>
    </location>
    <ligand>
        <name>1-deoxy-D-xylulose 5-phosphate</name>
        <dbReference type="ChEBI" id="CHEBI:57792"/>
    </ligand>
</feature>
<evidence type="ECO:0000259" key="10">
    <source>
        <dbReference type="Pfam" id="PF02670"/>
    </source>
</evidence>
<gene>
    <name evidence="9" type="primary">dxr</name>
    <name evidence="13" type="ORF">SAMN04488054_104223</name>
</gene>
<keyword evidence="6 9" id="KW-0464">Manganese</keyword>
<dbReference type="PIRSF" id="PIRSF006205">
    <property type="entry name" value="Dxp_reductismrs"/>
    <property type="match status" value="1"/>
</dbReference>
<feature type="binding site" evidence="9">
    <location>
        <position position="215"/>
    </location>
    <ligand>
        <name>1-deoxy-D-xylulose 5-phosphate</name>
        <dbReference type="ChEBI" id="CHEBI:57792"/>
    </ligand>
</feature>
<dbReference type="SUPFAM" id="SSF51735">
    <property type="entry name" value="NAD(P)-binding Rossmann-fold domains"/>
    <property type="match status" value="1"/>
</dbReference>
<dbReference type="RefSeq" id="WP_090926087.1">
    <property type="nucleotide sequence ID" value="NZ_FOTY01000004.1"/>
</dbReference>
<dbReference type="GO" id="GO:0070402">
    <property type="term" value="F:NADPH binding"/>
    <property type="evidence" value="ECO:0007669"/>
    <property type="project" value="InterPro"/>
</dbReference>
<dbReference type="FunFam" id="3.40.50.720:FF:000045">
    <property type="entry name" value="1-deoxy-D-xylulose 5-phosphate reductoisomerase"/>
    <property type="match status" value="1"/>
</dbReference>
<dbReference type="GO" id="GO:0030145">
    <property type="term" value="F:manganese ion binding"/>
    <property type="evidence" value="ECO:0007669"/>
    <property type="project" value="TreeGrafter"/>
</dbReference>
<evidence type="ECO:0000256" key="5">
    <source>
        <dbReference type="ARBA" id="ARBA00023002"/>
    </source>
</evidence>
<keyword evidence="14" id="KW-1185">Reference proteome</keyword>
<dbReference type="AlphaFoldDB" id="A0A1I4KBZ5"/>
<feature type="binding site" evidence="9">
    <location>
        <position position="12"/>
    </location>
    <ligand>
        <name>NADPH</name>
        <dbReference type="ChEBI" id="CHEBI:57783"/>
    </ligand>
</feature>
<organism evidence="13 14">
    <name type="scientific">Salibacterium qingdaonense</name>
    <dbReference type="NCBI Taxonomy" id="266892"/>
    <lineage>
        <taxon>Bacteria</taxon>
        <taxon>Bacillati</taxon>
        <taxon>Bacillota</taxon>
        <taxon>Bacilli</taxon>
        <taxon>Bacillales</taxon>
        <taxon>Bacillaceae</taxon>
    </lineage>
</organism>
<keyword evidence="3 9" id="KW-0479">Metal-binding</keyword>
<dbReference type="NCBIfam" id="NF009114">
    <property type="entry name" value="PRK12464.1"/>
    <property type="match status" value="1"/>
</dbReference>
<reference evidence="13 14" key="1">
    <citation type="submission" date="2016-10" db="EMBL/GenBank/DDBJ databases">
        <authorList>
            <person name="de Groot N.N."/>
        </authorList>
    </citation>
    <scope>NUCLEOTIDE SEQUENCE [LARGE SCALE GENOMIC DNA]</scope>
    <source>
        <strain evidence="13 14">CGMCC 1.6134</strain>
    </source>
</reference>
<feature type="binding site" evidence="9">
    <location>
        <position position="36"/>
    </location>
    <ligand>
        <name>NADPH</name>
        <dbReference type="ChEBI" id="CHEBI:57783"/>
    </ligand>
</feature>
<feature type="domain" description="1-deoxy-D-xylulose 5-phosphate reductoisomerase N-terminal" evidence="10">
    <location>
        <begin position="4"/>
        <end position="129"/>
    </location>
</feature>
<dbReference type="InterPro" id="IPR003821">
    <property type="entry name" value="DXP_reductoisomerase"/>
</dbReference>
<dbReference type="InterPro" id="IPR026877">
    <property type="entry name" value="DXPR_C"/>
</dbReference>
<dbReference type="Pfam" id="PF02670">
    <property type="entry name" value="DXP_reductoisom"/>
    <property type="match status" value="1"/>
</dbReference>
<feature type="binding site" evidence="9">
    <location>
        <position position="218"/>
    </location>
    <ligand>
        <name>1-deoxy-D-xylulose 5-phosphate</name>
        <dbReference type="ChEBI" id="CHEBI:57792"/>
    </ligand>
</feature>
<keyword evidence="13" id="KW-0413">Isomerase</keyword>
<dbReference type="Gene3D" id="1.10.1740.10">
    <property type="match status" value="1"/>
</dbReference>
<dbReference type="SUPFAM" id="SSF55347">
    <property type="entry name" value="Glyceraldehyde-3-phosphate dehydrogenase-like, C-terminal domain"/>
    <property type="match status" value="1"/>
</dbReference>
<feature type="binding site" evidence="9">
    <location>
        <position position="38"/>
    </location>
    <ligand>
        <name>NADPH</name>
        <dbReference type="ChEBI" id="CHEBI:57783"/>
    </ligand>
</feature>
<comment type="similarity">
    <text evidence="2 9">Belongs to the DXR family.</text>
</comment>
<feature type="binding site" evidence="9">
    <location>
        <position position="202"/>
    </location>
    <ligand>
        <name>NADPH</name>
        <dbReference type="ChEBI" id="CHEBI:57783"/>
    </ligand>
</feature>
<feature type="binding site" evidence="9">
    <location>
        <position position="123"/>
    </location>
    <ligand>
        <name>NADPH</name>
        <dbReference type="ChEBI" id="CHEBI:57783"/>
    </ligand>
</feature>
<evidence type="ECO:0000313" key="14">
    <source>
        <dbReference type="Proteomes" id="UP000199668"/>
    </source>
</evidence>
<evidence type="ECO:0000313" key="13">
    <source>
        <dbReference type="EMBL" id="SFL75997.1"/>
    </source>
</evidence>
<feature type="binding site" evidence="9">
    <location>
        <position position="149"/>
    </location>
    <ligand>
        <name>Mn(2+)</name>
        <dbReference type="ChEBI" id="CHEBI:29035"/>
    </ligand>
</feature>
<dbReference type="Pfam" id="PF08436">
    <property type="entry name" value="DXP_redisom_C"/>
    <property type="match status" value="1"/>
</dbReference>
<dbReference type="STRING" id="266892.SAMN04488054_104223"/>
<feature type="binding site" evidence="9">
    <location>
        <position position="148"/>
    </location>
    <ligand>
        <name>1-deoxy-D-xylulose 5-phosphate</name>
        <dbReference type="ChEBI" id="CHEBI:57792"/>
    </ligand>
</feature>
<dbReference type="EC" id="1.1.1.267" evidence="9"/>
<dbReference type="PANTHER" id="PTHR30525">
    <property type="entry name" value="1-DEOXY-D-XYLULOSE 5-PHOSPHATE REDUCTOISOMERASE"/>
    <property type="match status" value="1"/>
</dbReference>
<evidence type="ECO:0000256" key="9">
    <source>
        <dbReference type="HAMAP-Rule" id="MF_00183"/>
    </source>
</evidence>
<dbReference type="GO" id="GO:0016853">
    <property type="term" value="F:isomerase activity"/>
    <property type="evidence" value="ECO:0007669"/>
    <property type="project" value="UniProtKB-KW"/>
</dbReference>
<dbReference type="UniPathway" id="UPA00056">
    <property type="reaction ID" value="UER00092"/>
</dbReference>
<keyword evidence="7 9" id="KW-0414">Isoprene biosynthesis</keyword>
<dbReference type="GO" id="GO:0030604">
    <property type="term" value="F:1-deoxy-D-xylulose-5-phosphate reductoisomerase activity"/>
    <property type="evidence" value="ECO:0007669"/>
    <property type="project" value="UniProtKB-UniRule"/>
</dbReference>
<comment type="pathway">
    <text evidence="1 9">Isoprenoid biosynthesis; isopentenyl diphosphate biosynthesis via DXP pathway; isopentenyl diphosphate from 1-deoxy-D-xylulose 5-phosphate: step 1/6.</text>
</comment>
<keyword evidence="9" id="KW-0460">Magnesium</keyword>
<evidence type="ECO:0000256" key="1">
    <source>
        <dbReference type="ARBA" id="ARBA00005094"/>
    </source>
</evidence>
<feature type="binding site" evidence="9">
    <location>
        <position position="214"/>
    </location>
    <ligand>
        <name>1-deoxy-D-xylulose 5-phosphate</name>
        <dbReference type="ChEBI" id="CHEBI:57792"/>
    </ligand>
</feature>
<feature type="binding site" evidence="9">
    <location>
        <position position="218"/>
    </location>
    <ligand>
        <name>Mn(2+)</name>
        <dbReference type="ChEBI" id="CHEBI:29035"/>
    </ligand>
</feature>
<dbReference type="NCBIfam" id="TIGR00243">
    <property type="entry name" value="Dxr"/>
    <property type="match status" value="1"/>
</dbReference>
<feature type="binding site" evidence="9">
    <location>
        <position position="13"/>
    </location>
    <ligand>
        <name>NADPH</name>
        <dbReference type="ChEBI" id="CHEBI:57783"/>
    </ligand>
</feature>
<feature type="binding site" evidence="9">
    <location>
        <position position="196"/>
    </location>
    <ligand>
        <name>1-deoxy-D-xylulose 5-phosphate</name>
        <dbReference type="ChEBI" id="CHEBI:57792"/>
    </ligand>
</feature>
<sequence>MKNIALIGSTGSIGRQTLDIVRKHPESFRILSLAAGRNVNMLMEQIEEFQPLTAAVERKEDAEYIRARVDGNTTIRYGKEGLIAAAVPGDGDLLMNAVVGSMGLEPTLQAIEAGMDIGIANKETLVTAGHIVTEKAAKYQVQLLPVDSEHSAVQQSLEGNSLKEVDRIILTASGGSFRDKTREQLRGVTVEDALQHPNWNMGAKITIDSATMMNKGFEVIEAHWLFKMPYDALDVVLHKESIIHSLVEYRDKSVIAQLGSPDMRVPIQYALSHPERLELDDTKRLNLWETGALHFSKPDFERYRCLQFAYDAGRQGGTMPAVLNAANEEAVAAFLQGDITFLSIEDRIEEALGRHEKTENPDLAAILETDEETRAYVRSRIK</sequence>
<accession>A0A1I4KBZ5</accession>
<feature type="binding site" evidence="9">
    <location>
        <position position="122"/>
    </location>
    <ligand>
        <name>1-deoxy-D-xylulose 5-phosphate</name>
        <dbReference type="ChEBI" id="CHEBI:57792"/>
    </ligand>
</feature>
<dbReference type="SUPFAM" id="SSF69055">
    <property type="entry name" value="1-deoxy-D-xylulose-5-phosphate reductoisomerase, C-terminal domain"/>
    <property type="match status" value="1"/>
</dbReference>
<dbReference type="Gene3D" id="3.40.50.720">
    <property type="entry name" value="NAD(P)-binding Rossmann-like Domain"/>
    <property type="match status" value="1"/>
</dbReference>
<proteinExistence type="inferred from homology"/>
<feature type="domain" description="DXP reductoisomerase C-terminal" evidence="12">
    <location>
        <begin position="258"/>
        <end position="375"/>
    </location>
</feature>
<comment type="cofactor">
    <cofactor evidence="9">
        <name>Mg(2+)</name>
        <dbReference type="ChEBI" id="CHEBI:18420"/>
    </cofactor>
    <cofactor evidence="9">
        <name>Mn(2+)</name>
        <dbReference type="ChEBI" id="CHEBI:29035"/>
    </cofactor>
</comment>
<evidence type="ECO:0000256" key="2">
    <source>
        <dbReference type="ARBA" id="ARBA00006825"/>
    </source>
</evidence>
<feature type="domain" description="1-deoxy-D-xylulose 5-phosphate reductoisomerase C-terminal" evidence="11">
    <location>
        <begin position="143"/>
        <end position="226"/>
    </location>
</feature>
<evidence type="ECO:0000256" key="4">
    <source>
        <dbReference type="ARBA" id="ARBA00022857"/>
    </source>
</evidence>